<keyword evidence="1" id="KW-0812">Transmembrane</keyword>
<feature type="transmembrane region" description="Helical" evidence="1">
    <location>
        <begin position="6"/>
        <end position="27"/>
    </location>
</feature>
<dbReference type="RefSeq" id="WP_144975730.1">
    <property type="nucleotide sequence ID" value="NZ_CP036289.1"/>
</dbReference>
<dbReference type="Pfam" id="PF04241">
    <property type="entry name" value="DUF423"/>
    <property type="match status" value="1"/>
</dbReference>
<dbReference type="InterPro" id="IPR006696">
    <property type="entry name" value="DUF423"/>
</dbReference>
<dbReference type="OrthoDB" id="289440at2"/>
<keyword evidence="1" id="KW-1133">Transmembrane helix</keyword>
<evidence type="ECO:0000256" key="1">
    <source>
        <dbReference type="SAM" id="Phobius"/>
    </source>
</evidence>
<sequence>MVNINFILGSLFGMVAVVGGPVAAPWVQGHFDKQLQAKAVYVSDPHGPEGAKTLEISAIDRQESAQRWQRYQQGVQYCGYYALALIGLGLVGSGGRFQLIGGAGFAVGTLLYAGGLALGALLDMPTLQLAAPIGAMILIIGWGSLLLSAVQRSRATGTEV</sequence>
<keyword evidence="1" id="KW-0472">Membrane</keyword>
<feature type="transmembrane region" description="Helical" evidence="1">
    <location>
        <begin position="99"/>
        <end position="122"/>
    </location>
</feature>
<feature type="transmembrane region" description="Helical" evidence="1">
    <location>
        <begin position="129"/>
        <end position="150"/>
    </location>
</feature>
<evidence type="ECO:0000313" key="2">
    <source>
        <dbReference type="EMBL" id="QDU77087.1"/>
    </source>
</evidence>
<protein>
    <submittedName>
        <fullName evidence="2">Uncharacterized protein</fullName>
    </submittedName>
</protein>
<dbReference type="KEGG" id="bvo:Pan97_41480"/>
<reference evidence="3" key="1">
    <citation type="submission" date="2019-02" db="EMBL/GenBank/DDBJ databases">
        <title>Deep-cultivation of Planctomycetes and their phenomic and genomic characterization uncovers novel biology.</title>
        <authorList>
            <person name="Wiegand S."/>
            <person name="Jogler M."/>
            <person name="Boedeker C."/>
            <person name="Pinto D."/>
            <person name="Vollmers J."/>
            <person name="Rivas-Marin E."/>
            <person name="Kohn T."/>
            <person name="Peeters S.H."/>
            <person name="Heuer A."/>
            <person name="Rast P."/>
            <person name="Oberbeckmann S."/>
            <person name="Bunk B."/>
            <person name="Jeske O."/>
            <person name="Meyerdierks A."/>
            <person name="Storesund J.E."/>
            <person name="Kallscheuer N."/>
            <person name="Luecker S."/>
            <person name="Lage O.M."/>
            <person name="Pohl T."/>
            <person name="Merkel B.J."/>
            <person name="Hornburger P."/>
            <person name="Mueller R.-W."/>
            <person name="Bruemmer F."/>
            <person name="Labrenz M."/>
            <person name="Spormann A.M."/>
            <person name="Op den Camp H."/>
            <person name="Overmann J."/>
            <person name="Amann R."/>
            <person name="Jetten M.S.M."/>
            <person name="Mascher T."/>
            <person name="Medema M.H."/>
            <person name="Devos D.P."/>
            <person name="Kaster A.-K."/>
            <person name="Ovreas L."/>
            <person name="Rohde M."/>
            <person name="Galperin M.Y."/>
            <person name="Jogler C."/>
        </authorList>
    </citation>
    <scope>NUCLEOTIDE SEQUENCE [LARGE SCALE GENOMIC DNA]</scope>
    <source>
        <strain evidence="3">Pan97</strain>
    </source>
</reference>
<gene>
    <name evidence="2" type="ORF">Pan97_41480</name>
</gene>
<dbReference type="Proteomes" id="UP000318626">
    <property type="component" value="Chromosome"/>
</dbReference>
<feature type="transmembrane region" description="Helical" evidence="1">
    <location>
        <begin position="74"/>
        <end position="93"/>
    </location>
</feature>
<proteinExistence type="predicted"/>
<accession>A0A518CCX9</accession>
<keyword evidence="3" id="KW-1185">Reference proteome</keyword>
<dbReference type="AlphaFoldDB" id="A0A518CCX9"/>
<evidence type="ECO:0000313" key="3">
    <source>
        <dbReference type="Proteomes" id="UP000318626"/>
    </source>
</evidence>
<organism evidence="2 3">
    <name type="scientific">Bremerella volcania</name>
    <dbReference type="NCBI Taxonomy" id="2527984"/>
    <lineage>
        <taxon>Bacteria</taxon>
        <taxon>Pseudomonadati</taxon>
        <taxon>Planctomycetota</taxon>
        <taxon>Planctomycetia</taxon>
        <taxon>Pirellulales</taxon>
        <taxon>Pirellulaceae</taxon>
        <taxon>Bremerella</taxon>
    </lineage>
</organism>
<dbReference type="EMBL" id="CP036289">
    <property type="protein sequence ID" value="QDU77087.1"/>
    <property type="molecule type" value="Genomic_DNA"/>
</dbReference>
<name>A0A518CCX9_9BACT</name>